<sequence length="173" mass="19655">MGHKDLWPQLEHVLRFERKYNNKDLNAAAEEGGIVANLCTKFNEAGINYPVLTTYESQPTPIRHGVNPLRHNKRVQLVSYDLAETGLRAEKMMLLDLDHRDLRTLQDTSRSTPTREFIASVVDAFKKSKIWQPPTPLQTFGPGILQANLFESTVSEYSQVHGKSSKMLEFSVT</sequence>
<organism evidence="1 2">
    <name type="scientific">Phlyctema vagabunda</name>
    <dbReference type="NCBI Taxonomy" id="108571"/>
    <lineage>
        <taxon>Eukaryota</taxon>
        <taxon>Fungi</taxon>
        <taxon>Dikarya</taxon>
        <taxon>Ascomycota</taxon>
        <taxon>Pezizomycotina</taxon>
        <taxon>Leotiomycetes</taxon>
        <taxon>Helotiales</taxon>
        <taxon>Dermateaceae</taxon>
        <taxon>Phlyctema</taxon>
    </lineage>
</organism>
<reference evidence="1 2" key="1">
    <citation type="submission" date="2024-06" db="EMBL/GenBank/DDBJ databases">
        <title>Complete genome of Phlyctema vagabunda strain 19-DSS-EL-015.</title>
        <authorList>
            <person name="Fiorenzani C."/>
        </authorList>
    </citation>
    <scope>NUCLEOTIDE SEQUENCE [LARGE SCALE GENOMIC DNA]</scope>
    <source>
        <strain evidence="1 2">19-DSS-EL-015</strain>
    </source>
</reference>
<dbReference type="Proteomes" id="UP001629113">
    <property type="component" value="Unassembled WGS sequence"/>
</dbReference>
<gene>
    <name evidence="1" type="ORF">PVAG01_10622</name>
</gene>
<evidence type="ECO:0000313" key="2">
    <source>
        <dbReference type="Proteomes" id="UP001629113"/>
    </source>
</evidence>
<dbReference type="EMBL" id="JBFCZG010000010">
    <property type="protein sequence ID" value="KAL3417612.1"/>
    <property type="molecule type" value="Genomic_DNA"/>
</dbReference>
<protein>
    <submittedName>
        <fullName evidence="1">Uncharacterized protein</fullName>
    </submittedName>
</protein>
<evidence type="ECO:0000313" key="1">
    <source>
        <dbReference type="EMBL" id="KAL3417612.1"/>
    </source>
</evidence>
<keyword evidence="2" id="KW-1185">Reference proteome</keyword>
<comment type="caution">
    <text evidence="1">The sequence shown here is derived from an EMBL/GenBank/DDBJ whole genome shotgun (WGS) entry which is preliminary data.</text>
</comment>
<proteinExistence type="predicted"/>
<accession>A0ABR4P2U2</accession>
<name>A0ABR4P2U2_9HELO</name>